<dbReference type="Gramene" id="OMERI09G01390.1">
    <property type="protein sequence ID" value="OMERI09G01390.1"/>
    <property type="gene ID" value="OMERI09G01390"/>
</dbReference>
<dbReference type="EnsemblPlants" id="OMERI09G01390.1">
    <property type="protein sequence ID" value="OMERI09G01390.1"/>
    <property type="gene ID" value="OMERI09G01390"/>
</dbReference>
<protein>
    <recommendedName>
        <fullName evidence="1">DUF834 domain-containing protein</fullName>
    </recommendedName>
</protein>
<feature type="domain" description="DUF834" evidence="1">
    <location>
        <begin position="10"/>
        <end position="41"/>
    </location>
</feature>
<organism evidence="2">
    <name type="scientific">Oryza meridionalis</name>
    <dbReference type="NCBI Taxonomy" id="40149"/>
    <lineage>
        <taxon>Eukaryota</taxon>
        <taxon>Viridiplantae</taxon>
        <taxon>Streptophyta</taxon>
        <taxon>Embryophyta</taxon>
        <taxon>Tracheophyta</taxon>
        <taxon>Spermatophyta</taxon>
        <taxon>Magnoliopsida</taxon>
        <taxon>Liliopsida</taxon>
        <taxon>Poales</taxon>
        <taxon>Poaceae</taxon>
        <taxon>BOP clade</taxon>
        <taxon>Oryzoideae</taxon>
        <taxon>Oryzeae</taxon>
        <taxon>Oryzinae</taxon>
        <taxon>Oryza</taxon>
    </lineage>
</organism>
<name>A0A0E0EPP9_9ORYZ</name>
<dbReference type="HOGENOM" id="CLU_2762105_0_0_1"/>
<evidence type="ECO:0000259" key="1">
    <source>
        <dbReference type="Pfam" id="PF05754"/>
    </source>
</evidence>
<reference evidence="2" key="2">
    <citation type="submission" date="2018-05" db="EMBL/GenBank/DDBJ databases">
        <title>OmerRS3 (Oryza meridionalis Reference Sequence Version 3).</title>
        <authorList>
            <person name="Zhang J."/>
            <person name="Kudrna D."/>
            <person name="Lee S."/>
            <person name="Talag J."/>
            <person name="Welchert J."/>
            <person name="Wing R.A."/>
        </authorList>
    </citation>
    <scope>NUCLEOTIDE SEQUENCE [LARGE SCALE GENOMIC DNA]</scope>
    <source>
        <strain evidence="2">cv. OR44</strain>
    </source>
</reference>
<dbReference type="InterPro" id="IPR008552">
    <property type="entry name" value="DUF834"/>
</dbReference>
<dbReference type="Proteomes" id="UP000008021">
    <property type="component" value="Chromosome 9"/>
</dbReference>
<reference evidence="2" key="1">
    <citation type="submission" date="2015-04" db="UniProtKB">
        <authorList>
            <consortium name="EnsemblPlants"/>
        </authorList>
    </citation>
    <scope>IDENTIFICATION</scope>
</reference>
<accession>A0A0E0EPP9</accession>
<dbReference type="AlphaFoldDB" id="A0A0E0EPP9"/>
<evidence type="ECO:0000313" key="2">
    <source>
        <dbReference type="EnsemblPlants" id="OMERI09G01390.1"/>
    </source>
</evidence>
<proteinExistence type="predicted"/>
<evidence type="ECO:0000313" key="3">
    <source>
        <dbReference type="Proteomes" id="UP000008021"/>
    </source>
</evidence>
<sequence>MAVLTGARRGGVPATDFHGGGADGVEFVLANPTAATARPSDPEIYDIDGGTIGNNTLHNHPAVTYMGSYN</sequence>
<dbReference type="Pfam" id="PF05754">
    <property type="entry name" value="DUF834"/>
    <property type="match status" value="1"/>
</dbReference>
<keyword evidence="3" id="KW-1185">Reference proteome</keyword>